<dbReference type="PANTHER" id="PTHR22055">
    <property type="entry name" value="28 KDA HEAT- AND ACID-STABLE PHOSPHOPROTEIN PDGF-ASSOCIATED PROTEIN"/>
    <property type="match status" value="1"/>
</dbReference>
<dbReference type="InterPro" id="IPR039876">
    <property type="entry name" value="HAP28"/>
</dbReference>
<feature type="compositionally biased region" description="Basic residues" evidence="1">
    <location>
        <begin position="1"/>
        <end position="15"/>
    </location>
</feature>
<accession>A0A0K8TQ06</accession>
<dbReference type="EMBL" id="GDAI01001623">
    <property type="protein sequence ID" value="JAI15980.1"/>
    <property type="molecule type" value="mRNA"/>
</dbReference>
<protein>
    <submittedName>
        <fullName evidence="3">Putative 28 kDa heat-and acid-stable phosphoprotein</fullName>
    </submittedName>
</protein>
<feature type="region of interest" description="Disordered" evidence="1">
    <location>
        <begin position="1"/>
        <end position="90"/>
    </location>
</feature>
<reference evidence="3" key="1">
    <citation type="journal article" date="2015" name="Insect Biochem. Mol. Biol.">
        <title>An insight into the sialome of the horse fly, Tabanus bromius.</title>
        <authorList>
            <person name="Ribeiro J.M."/>
            <person name="Kazimirova M."/>
            <person name="Takac P."/>
            <person name="Andersen J.F."/>
            <person name="Francischetti I.M."/>
        </authorList>
    </citation>
    <scope>NUCLEOTIDE SEQUENCE</scope>
</reference>
<dbReference type="AlphaFoldDB" id="A0A0K8TQ06"/>
<evidence type="ECO:0000259" key="2">
    <source>
        <dbReference type="Pfam" id="PF10252"/>
    </source>
</evidence>
<feature type="compositionally biased region" description="Acidic residues" evidence="1">
    <location>
        <begin position="54"/>
        <end position="63"/>
    </location>
</feature>
<feature type="domain" description="Casein kinase substrate phosphoprotein PP28" evidence="2">
    <location>
        <begin position="79"/>
        <end position="161"/>
    </location>
</feature>
<dbReference type="InterPro" id="IPR019380">
    <property type="entry name" value="Casein_kinase_sb_PP28"/>
</dbReference>
<evidence type="ECO:0000256" key="1">
    <source>
        <dbReference type="SAM" id="MobiDB-lite"/>
    </source>
</evidence>
<feature type="region of interest" description="Disordered" evidence="1">
    <location>
        <begin position="148"/>
        <end position="173"/>
    </location>
</feature>
<evidence type="ECO:0000313" key="3">
    <source>
        <dbReference type="EMBL" id="JAI15980.1"/>
    </source>
</evidence>
<sequence length="173" mass="19806">MPRGKYVNHKGRSRHFTSPEELAQELKDDAKKKRRPKNDEGEESEEASEKSEGEETDSEEDSDDGGKAKGVSSLIEIENPNRVHKKSTVKVARVGVPEKVEKPELSRREREEIERQRAQAHYQKLHAEGKTEQARADLARLAIIKQNREQAAARREAERKEKEEKKKTGTANR</sequence>
<dbReference type="Pfam" id="PF10252">
    <property type="entry name" value="PP28"/>
    <property type="match status" value="1"/>
</dbReference>
<proteinExistence type="evidence at transcript level"/>
<feature type="compositionally biased region" description="Basic and acidic residues" evidence="1">
    <location>
        <begin position="148"/>
        <end position="167"/>
    </location>
</feature>
<name>A0A0K8TQ06_TABBR</name>
<organism evidence="3">
    <name type="scientific">Tabanus bromius</name>
    <name type="common">Band-eyed brown horse fly</name>
    <dbReference type="NCBI Taxonomy" id="304241"/>
    <lineage>
        <taxon>Eukaryota</taxon>
        <taxon>Metazoa</taxon>
        <taxon>Ecdysozoa</taxon>
        <taxon>Arthropoda</taxon>
        <taxon>Hexapoda</taxon>
        <taxon>Insecta</taxon>
        <taxon>Pterygota</taxon>
        <taxon>Neoptera</taxon>
        <taxon>Endopterygota</taxon>
        <taxon>Diptera</taxon>
        <taxon>Brachycera</taxon>
        <taxon>Tabanomorpha</taxon>
        <taxon>Tabanoidea</taxon>
        <taxon>Tabanidae</taxon>
        <taxon>Tabanus</taxon>
    </lineage>
</organism>